<keyword evidence="2 7" id="KW-0813">Transport</keyword>
<evidence type="ECO:0000256" key="4">
    <source>
        <dbReference type="ARBA" id="ARBA00022692"/>
    </source>
</evidence>
<keyword evidence="10" id="KW-1185">Reference proteome</keyword>
<accession>A0A7R7IB87</accession>
<evidence type="ECO:0000256" key="2">
    <source>
        <dbReference type="ARBA" id="ARBA00022448"/>
    </source>
</evidence>
<keyword evidence="4 7" id="KW-0812">Transmembrane</keyword>
<dbReference type="AlphaFoldDB" id="A0A7R7IB87"/>
<proteinExistence type="inferred from homology"/>
<dbReference type="Gene3D" id="1.10.3720.10">
    <property type="entry name" value="MetI-like"/>
    <property type="match status" value="1"/>
</dbReference>
<dbReference type="CDD" id="cd06261">
    <property type="entry name" value="TM_PBP2"/>
    <property type="match status" value="1"/>
</dbReference>
<protein>
    <submittedName>
        <fullName evidence="9">L-arabinose transport system permease protein AraQ</fullName>
    </submittedName>
</protein>
<evidence type="ECO:0000256" key="7">
    <source>
        <dbReference type="RuleBase" id="RU363032"/>
    </source>
</evidence>
<feature type="transmembrane region" description="Helical" evidence="7">
    <location>
        <begin position="85"/>
        <end position="104"/>
    </location>
</feature>
<dbReference type="Proteomes" id="UP000595897">
    <property type="component" value="Chromosome"/>
</dbReference>
<keyword evidence="5 7" id="KW-1133">Transmembrane helix</keyword>
<evidence type="ECO:0000313" key="9">
    <source>
        <dbReference type="EMBL" id="BCN29272.1"/>
    </source>
</evidence>
<comment type="similarity">
    <text evidence="7">Belongs to the binding-protein-dependent transport system permease family.</text>
</comment>
<comment type="subcellular location">
    <subcellularLocation>
        <location evidence="1 7">Cell membrane</location>
        <topology evidence="1 7">Multi-pass membrane protein</topology>
    </subcellularLocation>
</comment>
<dbReference type="InterPro" id="IPR035906">
    <property type="entry name" value="MetI-like_sf"/>
</dbReference>
<keyword evidence="6 7" id="KW-0472">Membrane</keyword>
<name>A0A7R7IB87_9FIRM</name>
<feature type="transmembrane region" description="Helical" evidence="7">
    <location>
        <begin position="149"/>
        <end position="166"/>
    </location>
</feature>
<dbReference type="InterPro" id="IPR000515">
    <property type="entry name" value="MetI-like"/>
</dbReference>
<evidence type="ECO:0000256" key="1">
    <source>
        <dbReference type="ARBA" id="ARBA00004651"/>
    </source>
</evidence>
<keyword evidence="3" id="KW-1003">Cell membrane</keyword>
<dbReference type="KEGG" id="ahb:bsdtb5_05670"/>
<dbReference type="PANTHER" id="PTHR43744">
    <property type="entry name" value="ABC TRANSPORTER PERMEASE PROTEIN MG189-RELATED-RELATED"/>
    <property type="match status" value="1"/>
</dbReference>
<dbReference type="GO" id="GO:0005886">
    <property type="term" value="C:plasma membrane"/>
    <property type="evidence" value="ECO:0007669"/>
    <property type="project" value="UniProtKB-SubCell"/>
</dbReference>
<dbReference type="PROSITE" id="PS51257">
    <property type="entry name" value="PROKAR_LIPOPROTEIN"/>
    <property type="match status" value="1"/>
</dbReference>
<feature type="domain" description="ABC transmembrane type-1" evidence="8">
    <location>
        <begin position="81"/>
        <end position="273"/>
    </location>
</feature>
<dbReference type="GO" id="GO:0055085">
    <property type="term" value="P:transmembrane transport"/>
    <property type="evidence" value="ECO:0007669"/>
    <property type="project" value="InterPro"/>
</dbReference>
<evidence type="ECO:0000259" key="8">
    <source>
        <dbReference type="PROSITE" id="PS50928"/>
    </source>
</evidence>
<feature type="transmembrane region" description="Helical" evidence="7">
    <location>
        <begin position="20"/>
        <end position="41"/>
    </location>
</feature>
<sequence>MNMKKQENSRNVGLSMKRIICYIVLIILSVACLIPFYMLFINATRAHVDIQRGFSVIPGKFLMTNISNVLNNSTILIVRGMINSLIISSLTVILSVYFSAMTAYAVHAYEFKLKNFVFNFILLIMTIPAQVSALGFIKEMNMMNLKDSFIPLIIPAIAAPACFFFMKQYMESSIPLEIVEAARIDGSNELHTFNWVIMPMMKPALAVQAIFGFVATWNNYFTPALILTSAEKKTLPLWIAYIRSADFTKFDMGQLYMMIAFSIFPVIIIYLILSKFIVQGVTLGGVKG</sequence>
<dbReference type="PROSITE" id="PS50928">
    <property type="entry name" value="ABC_TM1"/>
    <property type="match status" value="1"/>
</dbReference>
<dbReference type="SUPFAM" id="SSF161098">
    <property type="entry name" value="MetI-like"/>
    <property type="match status" value="1"/>
</dbReference>
<reference evidence="9 10" key="1">
    <citation type="submission" date="2020-11" db="EMBL/GenBank/DDBJ databases">
        <title>Draft genome sequencing of a Lachnospiraceae strain isolated from anoxic soil subjected to BSD treatment.</title>
        <authorList>
            <person name="Uek A."/>
            <person name="Tonouchi A."/>
        </authorList>
    </citation>
    <scope>NUCLEOTIDE SEQUENCE [LARGE SCALE GENOMIC DNA]</scope>
    <source>
        <strain evidence="9 10">TB5</strain>
    </source>
</reference>
<organism evidence="9 10">
    <name type="scientific">Anaeromicropila herbilytica</name>
    <dbReference type="NCBI Taxonomy" id="2785025"/>
    <lineage>
        <taxon>Bacteria</taxon>
        <taxon>Bacillati</taxon>
        <taxon>Bacillota</taxon>
        <taxon>Clostridia</taxon>
        <taxon>Lachnospirales</taxon>
        <taxon>Lachnospiraceae</taxon>
        <taxon>Anaeromicropila</taxon>
    </lineage>
</organism>
<dbReference type="Pfam" id="PF00528">
    <property type="entry name" value="BPD_transp_1"/>
    <property type="match status" value="1"/>
</dbReference>
<dbReference type="PANTHER" id="PTHR43744:SF2">
    <property type="entry name" value="ARABINOOLIGOSACCHARIDES TRANSPORT SYSTEM PERMEASE PROTEIN ARAQ"/>
    <property type="match status" value="1"/>
</dbReference>
<evidence type="ECO:0000256" key="5">
    <source>
        <dbReference type="ARBA" id="ARBA00022989"/>
    </source>
</evidence>
<dbReference type="EMBL" id="AP024169">
    <property type="protein sequence ID" value="BCN29272.1"/>
    <property type="molecule type" value="Genomic_DNA"/>
</dbReference>
<feature type="transmembrane region" description="Helical" evidence="7">
    <location>
        <begin position="116"/>
        <end position="137"/>
    </location>
</feature>
<evidence type="ECO:0000256" key="3">
    <source>
        <dbReference type="ARBA" id="ARBA00022475"/>
    </source>
</evidence>
<evidence type="ECO:0000313" key="10">
    <source>
        <dbReference type="Proteomes" id="UP000595897"/>
    </source>
</evidence>
<evidence type="ECO:0000256" key="6">
    <source>
        <dbReference type="ARBA" id="ARBA00023136"/>
    </source>
</evidence>
<gene>
    <name evidence="9" type="primary">araQ_2</name>
    <name evidence="9" type="ORF">bsdtb5_05670</name>
</gene>
<feature type="transmembrane region" description="Helical" evidence="7">
    <location>
        <begin position="255"/>
        <end position="273"/>
    </location>
</feature>